<sequence length="631" mass="72045">MPKYPGLGLALRYNEDPPTGFYPIGTHSSCSGATSDPLPVREVAMMDIMERLTDKDRWDTKVFDEKIIERWRKEALEIPDTELWSLATGGNLMNLDPLEGIMTEATFDCCIEELRKKALYHQKTGLVPTLDACASVAKSDKIVTASLHQRLRFAFEKLLRDQPPDWHPHSNETVRDLVHPSLYPLVYGRSKVLKTESVGVKGAISKWAGKGDVIDRVEWNPDPHEGRSRRIPSFDIPSDYWSNIYQWLPANLAFSNDGSNAVRFTSYINNLHPTRYSDIYRTIEELVEASLPAWDQCGTAHVDIDWDKLRRERKFRFNPEWDDEVDCKWKLLRKPKIPEPVIDDVDYSPKVRISDKFRESGLQIMVKIASIELTLDKPESAVGGWHVEGQMNEHICATALYYVDCENVTSSSLSFRMQTRDDIETDSRYSVNQDSYHWMENLFGTTLSASQSPCLQNYGVVGTSEGRLLAFPNVLSQHQVSSFRLIDPSKPGHRRFIAIWLVDPNRRIISTANVPPQQREWWSEAILGSTLASRHIAVPKIPREIMSLIKSESSKNSGTITIIAPQEGVEPKLPPELTEMIKAYLIEGSDRGLMGPEEAKNHRLKLMEERSRFVRTAEEGWKEHSYGFCEH</sequence>
<dbReference type="PANTHER" id="PTHR33119:SF1">
    <property type="entry name" value="FE2OG DIOXYGENASE DOMAIN-CONTAINING PROTEIN"/>
    <property type="match status" value="1"/>
</dbReference>
<protein>
    <submittedName>
        <fullName evidence="3">Uncharacterized protein</fullName>
    </submittedName>
</protein>
<keyword evidence="4" id="KW-1185">Reference proteome</keyword>
<accession>A0A6A5YIJ8</accession>
<evidence type="ECO:0000313" key="4">
    <source>
        <dbReference type="Proteomes" id="UP000799770"/>
    </source>
</evidence>
<reference evidence="3" key="1">
    <citation type="journal article" date="2020" name="Stud. Mycol.">
        <title>101 Dothideomycetes genomes: a test case for predicting lifestyles and emergence of pathogens.</title>
        <authorList>
            <person name="Haridas S."/>
            <person name="Albert R."/>
            <person name="Binder M."/>
            <person name="Bloem J."/>
            <person name="Labutti K."/>
            <person name="Salamov A."/>
            <person name="Andreopoulos B."/>
            <person name="Baker S."/>
            <person name="Barry K."/>
            <person name="Bills G."/>
            <person name="Bluhm B."/>
            <person name="Cannon C."/>
            <person name="Castanera R."/>
            <person name="Culley D."/>
            <person name="Daum C."/>
            <person name="Ezra D."/>
            <person name="Gonzalez J."/>
            <person name="Henrissat B."/>
            <person name="Kuo A."/>
            <person name="Liang C."/>
            <person name="Lipzen A."/>
            <person name="Lutzoni F."/>
            <person name="Magnuson J."/>
            <person name="Mondo S."/>
            <person name="Nolan M."/>
            <person name="Ohm R."/>
            <person name="Pangilinan J."/>
            <person name="Park H.-J."/>
            <person name="Ramirez L."/>
            <person name="Alfaro M."/>
            <person name="Sun H."/>
            <person name="Tritt A."/>
            <person name="Yoshinaga Y."/>
            <person name="Zwiers L.-H."/>
            <person name="Turgeon B."/>
            <person name="Goodwin S."/>
            <person name="Spatafora J."/>
            <person name="Crous P."/>
            <person name="Grigoriev I."/>
        </authorList>
    </citation>
    <scope>NUCLEOTIDE SEQUENCE</scope>
    <source>
        <strain evidence="3">CBS 627.86</strain>
    </source>
</reference>
<gene>
    <name evidence="3" type="ORF">BDV96DRAFT_675784</name>
</gene>
<dbReference type="Pfam" id="PF14033">
    <property type="entry name" value="DUF4246"/>
    <property type="match status" value="1"/>
</dbReference>
<organism evidence="3 4">
    <name type="scientific">Lophiotrema nucula</name>
    <dbReference type="NCBI Taxonomy" id="690887"/>
    <lineage>
        <taxon>Eukaryota</taxon>
        <taxon>Fungi</taxon>
        <taxon>Dikarya</taxon>
        <taxon>Ascomycota</taxon>
        <taxon>Pezizomycotina</taxon>
        <taxon>Dothideomycetes</taxon>
        <taxon>Pleosporomycetidae</taxon>
        <taxon>Pleosporales</taxon>
        <taxon>Lophiotremataceae</taxon>
        <taxon>Lophiotrema</taxon>
    </lineage>
</organism>
<name>A0A6A5YIJ8_9PLEO</name>
<evidence type="ECO:0000313" key="3">
    <source>
        <dbReference type="EMBL" id="KAF2106157.1"/>
    </source>
</evidence>
<dbReference type="PANTHER" id="PTHR33119">
    <property type="entry name" value="IFI3P"/>
    <property type="match status" value="1"/>
</dbReference>
<dbReference type="Pfam" id="PF21666">
    <property type="entry name" value="DUF4246_N"/>
    <property type="match status" value="1"/>
</dbReference>
<dbReference type="OrthoDB" id="415532at2759"/>
<dbReference type="EMBL" id="ML977366">
    <property type="protein sequence ID" value="KAF2106157.1"/>
    <property type="molecule type" value="Genomic_DNA"/>
</dbReference>
<dbReference type="InterPro" id="IPR049192">
    <property type="entry name" value="DUF4246_C"/>
</dbReference>
<dbReference type="InterPro" id="IPR049207">
    <property type="entry name" value="DUF4246_N"/>
</dbReference>
<dbReference type="AlphaFoldDB" id="A0A6A5YIJ8"/>
<dbReference type="Proteomes" id="UP000799770">
    <property type="component" value="Unassembled WGS sequence"/>
</dbReference>
<feature type="domain" description="DUF4246" evidence="2">
    <location>
        <begin position="4"/>
        <end position="74"/>
    </location>
</feature>
<evidence type="ECO:0000259" key="1">
    <source>
        <dbReference type="Pfam" id="PF14033"/>
    </source>
</evidence>
<dbReference type="InterPro" id="IPR025340">
    <property type="entry name" value="DUF4246"/>
</dbReference>
<feature type="domain" description="DUF4246" evidence="1">
    <location>
        <begin position="105"/>
        <end position="524"/>
    </location>
</feature>
<proteinExistence type="predicted"/>
<evidence type="ECO:0000259" key="2">
    <source>
        <dbReference type="Pfam" id="PF21666"/>
    </source>
</evidence>